<evidence type="ECO:0000313" key="2">
    <source>
        <dbReference type="Proteomes" id="UP000279259"/>
    </source>
</evidence>
<protein>
    <submittedName>
        <fullName evidence="1">Uncharacterized protein</fullName>
    </submittedName>
</protein>
<dbReference type="Proteomes" id="UP000279259">
    <property type="component" value="Unassembled WGS sequence"/>
</dbReference>
<proteinExistence type="predicted"/>
<dbReference type="EMBL" id="RSCD01000005">
    <property type="protein sequence ID" value="RSH92746.1"/>
    <property type="molecule type" value="Genomic_DNA"/>
</dbReference>
<dbReference type="OrthoDB" id="10346869at2759"/>
<accession>A0A427YNV4</accession>
<comment type="caution">
    <text evidence="1">The sequence shown here is derived from an EMBL/GenBank/DDBJ whole genome shotgun (WGS) entry which is preliminary data.</text>
</comment>
<organism evidence="1 2">
    <name type="scientific">Saitozyma podzolica</name>
    <dbReference type="NCBI Taxonomy" id="1890683"/>
    <lineage>
        <taxon>Eukaryota</taxon>
        <taxon>Fungi</taxon>
        <taxon>Dikarya</taxon>
        <taxon>Basidiomycota</taxon>
        <taxon>Agaricomycotina</taxon>
        <taxon>Tremellomycetes</taxon>
        <taxon>Tremellales</taxon>
        <taxon>Trimorphomycetaceae</taxon>
        <taxon>Saitozyma</taxon>
    </lineage>
</organism>
<keyword evidence="2" id="KW-1185">Reference proteome</keyword>
<name>A0A427YNV4_9TREE</name>
<gene>
    <name evidence="1" type="ORF">EHS25_008192</name>
</gene>
<evidence type="ECO:0000313" key="1">
    <source>
        <dbReference type="EMBL" id="RSH92746.1"/>
    </source>
</evidence>
<sequence>MTYTVFSLHDSISGGSTDRLLWKWTKSCYDQDEATGTGNNFAPQLITVNDENDSLVFQMVSSQAADRNAAWLDLGTGLDRGVADHWLRGHSETATELQNTDSIGPILSSILPSDFEERSFEGNTFEGTVMIIKDNYSSNIALTIKPKPGAK</sequence>
<dbReference type="AlphaFoldDB" id="A0A427YNV4"/>
<reference evidence="1 2" key="1">
    <citation type="submission" date="2018-11" db="EMBL/GenBank/DDBJ databases">
        <title>Genome sequence of Saitozyma podzolica DSM 27192.</title>
        <authorList>
            <person name="Aliyu H."/>
            <person name="Gorte O."/>
            <person name="Ochsenreither K."/>
        </authorList>
    </citation>
    <scope>NUCLEOTIDE SEQUENCE [LARGE SCALE GENOMIC DNA]</scope>
    <source>
        <strain evidence="1 2">DSM 27192</strain>
    </source>
</reference>